<evidence type="ECO:0000256" key="1">
    <source>
        <dbReference type="SAM" id="MobiDB-lite"/>
    </source>
</evidence>
<sequence length="231" mass="25031">MATATQGTQVDIPVRAVRRAGADAPAQPVVFRKLFTVSTRARGAAVSEPAHGLVHRSEKDSERNGEWTPSLCASEGHIKPSGPGRRVLVSDQGHQQPRPAMGGWRPRGLASQSEIKSHIQKIPFQNCIEKWVPSLAFVDADATARTKAVAACPRSPSPDLNARCSSLPAFTDYACFYAAAAKPKGTPGKARLSSALDDNRPKSLPRRTTADADGDVTERRYCCRVERDDFR</sequence>
<feature type="region of interest" description="Disordered" evidence="1">
    <location>
        <begin position="183"/>
        <end position="214"/>
    </location>
</feature>
<protein>
    <submittedName>
        <fullName evidence="2">Uncharacterized protein</fullName>
    </submittedName>
</protein>
<organism evidence="2 3">
    <name type="scientific">Eumeta variegata</name>
    <name type="common">Bagworm moth</name>
    <name type="synonym">Eumeta japonica</name>
    <dbReference type="NCBI Taxonomy" id="151549"/>
    <lineage>
        <taxon>Eukaryota</taxon>
        <taxon>Metazoa</taxon>
        <taxon>Ecdysozoa</taxon>
        <taxon>Arthropoda</taxon>
        <taxon>Hexapoda</taxon>
        <taxon>Insecta</taxon>
        <taxon>Pterygota</taxon>
        <taxon>Neoptera</taxon>
        <taxon>Endopterygota</taxon>
        <taxon>Lepidoptera</taxon>
        <taxon>Glossata</taxon>
        <taxon>Ditrysia</taxon>
        <taxon>Tineoidea</taxon>
        <taxon>Psychidae</taxon>
        <taxon>Oiketicinae</taxon>
        <taxon>Eumeta</taxon>
    </lineage>
</organism>
<feature type="compositionally biased region" description="Basic and acidic residues" evidence="1">
    <location>
        <begin position="55"/>
        <end position="65"/>
    </location>
</feature>
<evidence type="ECO:0000313" key="3">
    <source>
        <dbReference type="Proteomes" id="UP000299102"/>
    </source>
</evidence>
<feature type="region of interest" description="Disordered" evidence="1">
    <location>
        <begin position="48"/>
        <end position="109"/>
    </location>
</feature>
<keyword evidence="3" id="KW-1185">Reference proteome</keyword>
<evidence type="ECO:0000313" key="2">
    <source>
        <dbReference type="EMBL" id="GBP49751.1"/>
    </source>
</evidence>
<dbReference type="EMBL" id="BGZK01000552">
    <property type="protein sequence ID" value="GBP49751.1"/>
    <property type="molecule type" value="Genomic_DNA"/>
</dbReference>
<dbReference type="Proteomes" id="UP000299102">
    <property type="component" value="Unassembled WGS sequence"/>
</dbReference>
<dbReference type="AlphaFoldDB" id="A0A4C1WF39"/>
<comment type="caution">
    <text evidence="2">The sequence shown here is derived from an EMBL/GenBank/DDBJ whole genome shotgun (WGS) entry which is preliminary data.</text>
</comment>
<accession>A0A4C1WF39</accession>
<gene>
    <name evidence="2" type="ORF">EVAR_81370_1</name>
</gene>
<name>A0A4C1WF39_EUMVA</name>
<proteinExistence type="predicted"/>
<reference evidence="2 3" key="1">
    <citation type="journal article" date="2019" name="Commun. Biol.">
        <title>The bagworm genome reveals a unique fibroin gene that provides high tensile strength.</title>
        <authorList>
            <person name="Kono N."/>
            <person name="Nakamura H."/>
            <person name="Ohtoshi R."/>
            <person name="Tomita M."/>
            <person name="Numata K."/>
            <person name="Arakawa K."/>
        </authorList>
    </citation>
    <scope>NUCLEOTIDE SEQUENCE [LARGE SCALE GENOMIC DNA]</scope>
</reference>